<gene>
    <name evidence="2" type="ORF">ACFQHK_18250</name>
</gene>
<dbReference type="InterPro" id="IPR058411">
    <property type="entry name" value="DUF8098"/>
</dbReference>
<reference evidence="2 3" key="1">
    <citation type="journal article" date="2019" name="Int. J. Syst. Evol. Microbiol.">
        <title>The Global Catalogue of Microorganisms (GCM) 10K type strain sequencing project: providing services to taxonomists for standard genome sequencing and annotation.</title>
        <authorList>
            <consortium name="The Broad Institute Genomics Platform"/>
            <consortium name="The Broad Institute Genome Sequencing Center for Infectious Disease"/>
            <person name="Wu L."/>
            <person name="Ma J."/>
        </authorList>
    </citation>
    <scope>NUCLEOTIDE SEQUENCE [LARGE SCALE GENOMIC DNA]</scope>
    <source>
        <strain evidence="2 3">PSRA2</strain>
    </source>
</reference>
<accession>A0ABD5UCX4</accession>
<protein>
    <recommendedName>
        <fullName evidence="1">DUF8098 domain-containing protein</fullName>
    </recommendedName>
</protein>
<dbReference type="RefSeq" id="WP_304450114.1">
    <property type="nucleotide sequence ID" value="NZ_JARRAH010000005.1"/>
</dbReference>
<dbReference type="Pfam" id="PF26400">
    <property type="entry name" value="DUF8098"/>
    <property type="match status" value="1"/>
</dbReference>
<keyword evidence="3" id="KW-1185">Reference proteome</keyword>
<dbReference type="AlphaFoldDB" id="A0ABD5UCX4"/>
<dbReference type="Proteomes" id="UP001596406">
    <property type="component" value="Unassembled WGS sequence"/>
</dbReference>
<evidence type="ECO:0000313" key="3">
    <source>
        <dbReference type="Proteomes" id="UP001596406"/>
    </source>
</evidence>
<evidence type="ECO:0000313" key="2">
    <source>
        <dbReference type="EMBL" id="MFC6838425.1"/>
    </source>
</evidence>
<proteinExistence type="predicted"/>
<feature type="domain" description="DUF8098" evidence="1">
    <location>
        <begin position="14"/>
        <end position="332"/>
    </location>
</feature>
<name>A0ABD5UCX4_9EURY</name>
<comment type="caution">
    <text evidence="2">The sequence shown here is derived from an EMBL/GenBank/DDBJ whole genome shotgun (WGS) entry which is preliminary data.</text>
</comment>
<organism evidence="2 3">
    <name type="scientific">Halomarina ordinaria</name>
    <dbReference type="NCBI Taxonomy" id="3033939"/>
    <lineage>
        <taxon>Archaea</taxon>
        <taxon>Methanobacteriati</taxon>
        <taxon>Methanobacteriota</taxon>
        <taxon>Stenosarchaea group</taxon>
        <taxon>Halobacteria</taxon>
        <taxon>Halobacteriales</taxon>
        <taxon>Natronomonadaceae</taxon>
        <taxon>Halomarina</taxon>
    </lineage>
</organism>
<evidence type="ECO:0000259" key="1">
    <source>
        <dbReference type="Pfam" id="PF26400"/>
    </source>
</evidence>
<sequence>MTWFPSNGDPTYRDEEPLKRKVLTGLGLAVDELRETTVFDRNTTKTEREKLVFCAVDEFDLNLTYGWYLAGTLTATPTPESSTQLPTPNTPDPEVERYRRFFAEDELFRVGGAGEEYTLVNVLLGTSKHQFLIDFYKEFAPEEYRELYIESTKIREELETMGEKLDSQGEDMSLGSFGVTTEVLSQSEISDLRRNISGLHIELTSEAFEDIRKPVIEGTDIIEMALKGAAGRESLTDDQERILLDLGDFYYDYVWKYPAHQIAANEASGPHAGEFKQRHSSKLDKFDQKLNEKRESIESKCLKANLLTGPNEYVSDEKAELADLIHSLVKDEVKP</sequence>
<dbReference type="EMBL" id="JBHSXM010000005">
    <property type="protein sequence ID" value="MFC6838425.1"/>
    <property type="molecule type" value="Genomic_DNA"/>
</dbReference>